<dbReference type="AlphaFoldDB" id="A0A392VIF9"/>
<comment type="caution">
    <text evidence="1">The sequence shown here is derived from an EMBL/GenBank/DDBJ whole genome shotgun (WGS) entry which is preliminary data.</text>
</comment>
<organism evidence="1 2">
    <name type="scientific">Trifolium medium</name>
    <dbReference type="NCBI Taxonomy" id="97028"/>
    <lineage>
        <taxon>Eukaryota</taxon>
        <taxon>Viridiplantae</taxon>
        <taxon>Streptophyta</taxon>
        <taxon>Embryophyta</taxon>
        <taxon>Tracheophyta</taxon>
        <taxon>Spermatophyta</taxon>
        <taxon>Magnoliopsida</taxon>
        <taxon>eudicotyledons</taxon>
        <taxon>Gunneridae</taxon>
        <taxon>Pentapetalae</taxon>
        <taxon>rosids</taxon>
        <taxon>fabids</taxon>
        <taxon>Fabales</taxon>
        <taxon>Fabaceae</taxon>
        <taxon>Papilionoideae</taxon>
        <taxon>50 kb inversion clade</taxon>
        <taxon>NPAAA clade</taxon>
        <taxon>Hologalegina</taxon>
        <taxon>IRL clade</taxon>
        <taxon>Trifolieae</taxon>
        <taxon>Trifolium</taxon>
    </lineage>
</organism>
<dbReference type="Proteomes" id="UP000265520">
    <property type="component" value="Unassembled WGS sequence"/>
</dbReference>
<feature type="non-terminal residue" evidence="1">
    <location>
        <position position="26"/>
    </location>
</feature>
<name>A0A392VIF9_9FABA</name>
<evidence type="ECO:0000313" key="1">
    <source>
        <dbReference type="EMBL" id="MCI88188.1"/>
    </source>
</evidence>
<reference evidence="1 2" key="1">
    <citation type="journal article" date="2018" name="Front. Plant Sci.">
        <title>Red Clover (Trifolium pratense) and Zigzag Clover (T. medium) - A Picture of Genomic Similarities and Differences.</title>
        <authorList>
            <person name="Dluhosova J."/>
            <person name="Istvanek J."/>
            <person name="Nedelnik J."/>
            <person name="Repkova J."/>
        </authorList>
    </citation>
    <scope>NUCLEOTIDE SEQUENCE [LARGE SCALE GENOMIC DNA]</scope>
    <source>
        <strain evidence="2">cv. 10/8</strain>
        <tissue evidence="1">Leaf</tissue>
    </source>
</reference>
<evidence type="ECO:0000313" key="2">
    <source>
        <dbReference type="Proteomes" id="UP000265520"/>
    </source>
</evidence>
<keyword evidence="2" id="KW-1185">Reference proteome</keyword>
<dbReference type="EMBL" id="LXQA011186610">
    <property type="protein sequence ID" value="MCI88188.1"/>
    <property type="molecule type" value="Genomic_DNA"/>
</dbReference>
<protein>
    <submittedName>
        <fullName evidence="1">Uncharacterized protein</fullName>
    </submittedName>
</protein>
<sequence length="26" mass="2876">MECCYPVPQRYKANGDCDEGQLGEAV</sequence>
<proteinExistence type="predicted"/>
<accession>A0A392VIF9</accession>